<feature type="signal peptide" evidence="1">
    <location>
        <begin position="1"/>
        <end position="25"/>
    </location>
</feature>
<name>A0A803TQB8_ANOCA</name>
<dbReference type="InterPro" id="IPR027937">
    <property type="entry name" value="PRCD"/>
</dbReference>
<evidence type="ECO:0000256" key="1">
    <source>
        <dbReference type="SAM" id="SignalP"/>
    </source>
</evidence>
<sequence length="59" mass="7065">MCTTFLVISTLVFLLRRHFFNKVEPYHERDYGLENESCLEHRRIKHPLSTCIALLLCTR</sequence>
<dbReference type="GO" id="GO:0042622">
    <property type="term" value="C:photoreceptor outer segment membrane"/>
    <property type="evidence" value="ECO:0007669"/>
    <property type="project" value="InterPro"/>
</dbReference>
<keyword evidence="3" id="KW-1185">Reference proteome</keyword>
<reference evidence="2" key="3">
    <citation type="submission" date="2025-09" db="UniProtKB">
        <authorList>
            <consortium name="Ensembl"/>
        </authorList>
    </citation>
    <scope>IDENTIFICATION</scope>
</reference>
<reference evidence="2 3" key="1">
    <citation type="submission" date="2009-12" db="EMBL/GenBank/DDBJ databases">
        <title>The Genome Sequence of Anolis carolinensis (Green Anole Lizard).</title>
        <authorList>
            <consortium name="The Genome Sequencing Platform"/>
            <person name="Di Palma F."/>
            <person name="Alfoldi J."/>
            <person name="Heiman D."/>
            <person name="Young S."/>
            <person name="Grabherr M."/>
            <person name="Johnson J."/>
            <person name="Lander E.S."/>
            <person name="Lindblad-Toh K."/>
        </authorList>
    </citation>
    <scope>NUCLEOTIDE SEQUENCE [LARGE SCALE GENOMIC DNA]</scope>
    <source>
        <strain evidence="2 3">JBL SC #1</strain>
    </source>
</reference>
<accession>A0A803TQB8</accession>
<dbReference type="AlphaFoldDB" id="A0A803TQB8"/>
<organism evidence="2 3">
    <name type="scientific">Anolis carolinensis</name>
    <name type="common">Green anole</name>
    <name type="synonym">American chameleon</name>
    <dbReference type="NCBI Taxonomy" id="28377"/>
    <lineage>
        <taxon>Eukaryota</taxon>
        <taxon>Metazoa</taxon>
        <taxon>Chordata</taxon>
        <taxon>Craniata</taxon>
        <taxon>Vertebrata</taxon>
        <taxon>Euteleostomi</taxon>
        <taxon>Lepidosauria</taxon>
        <taxon>Squamata</taxon>
        <taxon>Bifurcata</taxon>
        <taxon>Unidentata</taxon>
        <taxon>Episquamata</taxon>
        <taxon>Toxicofera</taxon>
        <taxon>Iguania</taxon>
        <taxon>Dactyloidae</taxon>
        <taxon>Anolis</taxon>
    </lineage>
</organism>
<dbReference type="Pfam" id="PF15201">
    <property type="entry name" value="Rod_cone_degen"/>
    <property type="match status" value="1"/>
</dbReference>
<dbReference type="Proteomes" id="UP000001646">
    <property type="component" value="Chromosome 2"/>
</dbReference>
<proteinExistence type="predicted"/>
<protein>
    <submittedName>
        <fullName evidence="2">Uncharacterized protein</fullName>
    </submittedName>
</protein>
<reference evidence="2" key="2">
    <citation type="submission" date="2025-08" db="UniProtKB">
        <authorList>
            <consortium name="Ensembl"/>
        </authorList>
    </citation>
    <scope>IDENTIFICATION</scope>
</reference>
<dbReference type="InParanoid" id="A0A803TQB8"/>
<feature type="chain" id="PRO_5032689300" evidence="1">
    <location>
        <begin position="26"/>
        <end position="59"/>
    </location>
</feature>
<keyword evidence="1" id="KW-0732">Signal</keyword>
<evidence type="ECO:0000313" key="3">
    <source>
        <dbReference type="Proteomes" id="UP000001646"/>
    </source>
</evidence>
<dbReference type="Ensembl" id="ENSACAT00000038916.1">
    <property type="protein sequence ID" value="ENSACAP00000037408.1"/>
    <property type="gene ID" value="ENSACAG00000044562.1"/>
</dbReference>
<evidence type="ECO:0000313" key="2">
    <source>
        <dbReference type="Ensembl" id="ENSACAP00000037408.1"/>
    </source>
</evidence>